<organism evidence="1 2">
    <name type="scientific">Cerrena zonata</name>
    <dbReference type="NCBI Taxonomy" id="2478898"/>
    <lineage>
        <taxon>Eukaryota</taxon>
        <taxon>Fungi</taxon>
        <taxon>Dikarya</taxon>
        <taxon>Basidiomycota</taxon>
        <taxon>Agaricomycotina</taxon>
        <taxon>Agaricomycetes</taxon>
        <taxon>Polyporales</taxon>
        <taxon>Cerrenaceae</taxon>
        <taxon>Cerrena</taxon>
    </lineage>
</organism>
<dbReference type="Proteomes" id="UP001385951">
    <property type="component" value="Unassembled WGS sequence"/>
</dbReference>
<name>A0AAW0FS92_9APHY</name>
<accession>A0AAW0FS92</accession>
<evidence type="ECO:0000313" key="1">
    <source>
        <dbReference type="EMBL" id="KAK7684518.1"/>
    </source>
</evidence>
<keyword evidence="2" id="KW-1185">Reference proteome</keyword>
<reference evidence="1 2" key="1">
    <citation type="submission" date="2022-09" db="EMBL/GenBank/DDBJ databases">
        <authorList>
            <person name="Palmer J.M."/>
        </authorList>
    </citation>
    <scope>NUCLEOTIDE SEQUENCE [LARGE SCALE GENOMIC DNA]</scope>
    <source>
        <strain evidence="1 2">DSM 7382</strain>
    </source>
</reference>
<proteinExistence type="predicted"/>
<evidence type="ECO:0000313" key="2">
    <source>
        <dbReference type="Proteomes" id="UP001385951"/>
    </source>
</evidence>
<dbReference type="AlphaFoldDB" id="A0AAW0FS92"/>
<dbReference type="EMBL" id="JASBNA010000025">
    <property type="protein sequence ID" value="KAK7684518.1"/>
    <property type="molecule type" value="Genomic_DNA"/>
</dbReference>
<sequence>MSIAYTSHPGRMYMTLLKGKGGTEPPPAFNVESPVAGNTDEQFTNGALALSPLIPTRELAFNPALPTRFMSTAIYFHHLHSGSGIECTHPFSLSKPNTGRHDSTISRVSGLTNPMFQVDLHNMLNRAKSNNHSDSNTMLLRHQRSTLDRSPSLGIPLAYQQQQKIHFALPSEVNVHLTHVLLNDPP</sequence>
<gene>
    <name evidence="1" type="ORF">QCA50_012465</name>
</gene>
<protein>
    <submittedName>
        <fullName evidence="1">Uncharacterized protein</fullName>
    </submittedName>
</protein>
<comment type="caution">
    <text evidence="1">The sequence shown here is derived from an EMBL/GenBank/DDBJ whole genome shotgun (WGS) entry which is preliminary data.</text>
</comment>